<evidence type="ECO:0000259" key="5">
    <source>
        <dbReference type="PROSITE" id="PS50089"/>
    </source>
</evidence>
<dbReference type="CDD" id="cd16449">
    <property type="entry name" value="RING-HC"/>
    <property type="match status" value="1"/>
</dbReference>
<gene>
    <name evidence="6" type="ORF">As57867_006084</name>
</gene>
<feature type="domain" description="RING-type" evidence="5">
    <location>
        <begin position="110"/>
        <end position="148"/>
    </location>
</feature>
<dbReference type="EMBL" id="VJMH01002354">
    <property type="protein sequence ID" value="KAF0709088.1"/>
    <property type="molecule type" value="Genomic_DNA"/>
</dbReference>
<dbReference type="AlphaFoldDB" id="A0A6A4ZCU5"/>
<dbReference type="SMART" id="SM00184">
    <property type="entry name" value="RING"/>
    <property type="match status" value="1"/>
</dbReference>
<dbReference type="PROSITE" id="PS50089">
    <property type="entry name" value="ZF_RING_2"/>
    <property type="match status" value="1"/>
</dbReference>
<evidence type="ECO:0000256" key="3">
    <source>
        <dbReference type="ARBA" id="ARBA00022833"/>
    </source>
</evidence>
<proteinExistence type="predicted"/>
<keyword evidence="1" id="KW-0479">Metal-binding</keyword>
<protein>
    <recommendedName>
        <fullName evidence="5">RING-type domain-containing protein</fullName>
    </recommendedName>
</protein>
<dbReference type="InterPro" id="IPR001841">
    <property type="entry name" value="Znf_RING"/>
</dbReference>
<dbReference type="SUPFAM" id="SSF54518">
    <property type="entry name" value="Tubby C-terminal domain-like"/>
    <property type="match status" value="1"/>
</dbReference>
<reference evidence="6" key="1">
    <citation type="submission" date="2019-06" db="EMBL/GenBank/DDBJ databases">
        <title>Genomics analysis of Aphanomyces spp. identifies a new class of oomycete effector associated with host adaptation.</title>
        <authorList>
            <person name="Gaulin E."/>
        </authorList>
    </citation>
    <scope>NUCLEOTIDE SEQUENCE</scope>
    <source>
        <strain evidence="6">CBS 578.67</strain>
    </source>
</reference>
<keyword evidence="3" id="KW-0862">Zinc</keyword>
<dbReference type="Gene3D" id="3.30.40.10">
    <property type="entry name" value="Zinc/RING finger domain, C3HC4 (zinc finger)"/>
    <property type="match status" value="1"/>
</dbReference>
<accession>A0A6A4ZCU5</accession>
<evidence type="ECO:0000256" key="4">
    <source>
        <dbReference type="PROSITE-ProRule" id="PRU00175"/>
    </source>
</evidence>
<comment type="caution">
    <text evidence="6">The sequence shown here is derived from an EMBL/GenBank/DDBJ whole genome shotgun (WGS) entry which is preliminary data.</text>
</comment>
<dbReference type="Pfam" id="PF13923">
    <property type="entry name" value="zf-C3HC4_2"/>
    <property type="match status" value="1"/>
</dbReference>
<organism evidence="6">
    <name type="scientific">Aphanomyces stellatus</name>
    <dbReference type="NCBI Taxonomy" id="120398"/>
    <lineage>
        <taxon>Eukaryota</taxon>
        <taxon>Sar</taxon>
        <taxon>Stramenopiles</taxon>
        <taxon>Oomycota</taxon>
        <taxon>Saprolegniomycetes</taxon>
        <taxon>Saprolegniales</taxon>
        <taxon>Verrucalvaceae</taxon>
        <taxon>Aphanomyces</taxon>
    </lineage>
</organism>
<dbReference type="InterPro" id="IPR025659">
    <property type="entry name" value="Tubby-like_C"/>
</dbReference>
<evidence type="ECO:0000256" key="2">
    <source>
        <dbReference type="ARBA" id="ARBA00022771"/>
    </source>
</evidence>
<dbReference type="InterPro" id="IPR013083">
    <property type="entry name" value="Znf_RING/FYVE/PHD"/>
</dbReference>
<sequence length="343" mass="37721">MPRATPLEDNLNHLQLDDEWDLMECDESSIDDDDKQQASSHLDEFYDLNAGPPSGVSDVVNMLFEIHTALKARQVGRRTAASALVASNPTTTLHEDEVTLPESLRTMLECTICHDIFTCATEVTCCGHVFCKGCIERWVKERGSCPVCLDELTIAQLSASGYVQRIADATIVTCAHCSETMKKAVLEDHMDCCADAPMHLSSPPTDETLCILLMATARHDAAVMTRFLMTPLAPEASIMQCYIRAHANGTYKLHAMQNDMLLCTATRQSDKSMTFSIFATSAAEATIARLERNFVGSQYTVFNTTDETNTELGAVQYAATFGKTPRQMRVALPTVSRTADAQD</sequence>
<dbReference type="Gene3D" id="3.20.90.10">
    <property type="entry name" value="Tubby Protein, Chain A"/>
    <property type="match status" value="1"/>
</dbReference>
<dbReference type="InterPro" id="IPR000007">
    <property type="entry name" value="Tubby_C"/>
</dbReference>
<dbReference type="PANTHER" id="PTHR15315:SF26">
    <property type="entry name" value="E3 UBIQUITIN-PROTEIN LIGASE NRDP1"/>
    <property type="match status" value="1"/>
</dbReference>
<evidence type="ECO:0000313" key="6">
    <source>
        <dbReference type="EMBL" id="KAF0709088.1"/>
    </source>
</evidence>
<keyword evidence="2 4" id="KW-0863">Zinc-finger</keyword>
<feature type="non-terminal residue" evidence="6">
    <location>
        <position position="343"/>
    </location>
</feature>
<dbReference type="GO" id="GO:0008270">
    <property type="term" value="F:zinc ion binding"/>
    <property type="evidence" value="ECO:0007669"/>
    <property type="project" value="UniProtKB-KW"/>
</dbReference>
<dbReference type="OrthoDB" id="8775810at2759"/>
<dbReference type="InterPro" id="IPR017907">
    <property type="entry name" value="Znf_RING_CS"/>
</dbReference>
<dbReference type="PANTHER" id="PTHR15315">
    <property type="entry name" value="RING FINGER PROTEIN 41, 151"/>
    <property type="match status" value="1"/>
</dbReference>
<dbReference type="PROSITE" id="PS00518">
    <property type="entry name" value="ZF_RING_1"/>
    <property type="match status" value="1"/>
</dbReference>
<name>A0A6A4ZCU5_9STRA</name>
<dbReference type="SUPFAM" id="SSF57850">
    <property type="entry name" value="RING/U-box"/>
    <property type="match status" value="1"/>
</dbReference>
<dbReference type="Pfam" id="PF01167">
    <property type="entry name" value="Tub"/>
    <property type="match status" value="1"/>
</dbReference>
<evidence type="ECO:0000256" key="1">
    <source>
        <dbReference type="ARBA" id="ARBA00022723"/>
    </source>
</evidence>